<sequence>MSCVVLPKSTCIISECFCEKCFKRMQQGCVELSVIKSFSKKRRRFFSVHFS</sequence>
<evidence type="ECO:0000313" key="1">
    <source>
        <dbReference type="EMBL" id="JAI00931.1"/>
    </source>
</evidence>
<proteinExistence type="predicted"/>
<accession>A0A0E9XGG0</accession>
<reference evidence="1" key="1">
    <citation type="submission" date="2014-11" db="EMBL/GenBank/DDBJ databases">
        <authorList>
            <person name="Amaro Gonzalez C."/>
        </authorList>
    </citation>
    <scope>NUCLEOTIDE SEQUENCE</scope>
</reference>
<reference evidence="1" key="2">
    <citation type="journal article" date="2015" name="Fish Shellfish Immunol.">
        <title>Early steps in the European eel (Anguilla anguilla)-Vibrio vulnificus interaction in the gills: Role of the RtxA13 toxin.</title>
        <authorList>
            <person name="Callol A."/>
            <person name="Pajuelo D."/>
            <person name="Ebbesson L."/>
            <person name="Teles M."/>
            <person name="MacKenzie S."/>
            <person name="Amaro C."/>
        </authorList>
    </citation>
    <scope>NUCLEOTIDE SEQUENCE</scope>
</reference>
<dbReference type="EMBL" id="GBXM01007647">
    <property type="protein sequence ID" value="JAI00931.1"/>
    <property type="molecule type" value="Transcribed_RNA"/>
</dbReference>
<name>A0A0E9XGG0_ANGAN</name>
<protein>
    <submittedName>
        <fullName evidence="1">Uncharacterized protein</fullName>
    </submittedName>
</protein>
<organism evidence="1">
    <name type="scientific">Anguilla anguilla</name>
    <name type="common">European freshwater eel</name>
    <name type="synonym">Muraena anguilla</name>
    <dbReference type="NCBI Taxonomy" id="7936"/>
    <lineage>
        <taxon>Eukaryota</taxon>
        <taxon>Metazoa</taxon>
        <taxon>Chordata</taxon>
        <taxon>Craniata</taxon>
        <taxon>Vertebrata</taxon>
        <taxon>Euteleostomi</taxon>
        <taxon>Actinopterygii</taxon>
        <taxon>Neopterygii</taxon>
        <taxon>Teleostei</taxon>
        <taxon>Anguilliformes</taxon>
        <taxon>Anguillidae</taxon>
        <taxon>Anguilla</taxon>
    </lineage>
</organism>
<dbReference type="AlphaFoldDB" id="A0A0E9XGG0"/>